<dbReference type="EMBL" id="AECT01000036">
    <property type="protein sequence ID" value="EFU21877.1"/>
    <property type="molecule type" value="Genomic_DNA"/>
</dbReference>
<gene>
    <name evidence="1" type="ORF">HMPREF0813_01502</name>
</gene>
<name>E6J2L2_STRAP</name>
<proteinExistence type="predicted"/>
<dbReference type="AlphaFoldDB" id="E6J2L2"/>
<accession>E6J2L2</accession>
<comment type="caution">
    <text evidence="1">The sequence shown here is derived from an EMBL/GenBank/DDBJ whole genome shotgun (WGS) entry which is preliminary data.</text>
</comment>
<dbReference type="Proteomes" id="UP000002973">
    <property type="component" value="Unassembled WGS sequence"/>
</dbReference>
<evidence type="ECO:0000313" key="1">
    <source>
        <dbReference type="EMBL" id="EFU21877.1"/>
    </source>
</evidence>
<sequence>MINKSKVLRSTSILKFKLILFKLERGQKRLGQKSDLKYKKRTKLVFW</sequence>
<protein>
    <submittedName>
        <fullName evidence="1">Uncharacterized protein</fullName>
    </submittedName>
</protein>
<organism evidence="1 2">
    <name type="scientific">Streptococcus anginosus F0211</name>
    <dbReference type="NCBI Taxonomy" id="706437"/>
    <lineage>
        <taxon>Bacteria</taxon>
        <taxon>Bacillati</taxon>
        <taxon>Bacillota</taxon>
        <taxon>Bacilli</taxon>
        <taxon>Lactobacillales</taxon>
        <taxon>Streptococcaceae</taxon>
        <taxon>Streptococcus</taxon>
        <taxon>Streptococcus anginosus group</taxon>
    </lineage>
</organism>
<evidence type="ECO:0000313" key="2">
    <source>
        <dbReference type="Proteomes" id="UP000002973"/>
    </source>
</evidence>
<reference evidence="1 2" key="1">
    <citation type="submission" date="2010-11" db="EMBL/GenBank/DDBJ databases">
        <authorList>
            <person name="Weinstock G."/>
            <person name="Sodergren E."/>
            <person name="Clifton S."/>
            <person name="Fulton L."/>
            <person name="Fulton B."/>
            <person name="Courtney L."/>
            <person name="Fronick C."/>
            <person name="Harrison M."/>
            <person name="Strong C."/>
            <person name="Farmer C."/>
            <person name="Delahaunty K."/>
            <person name="Markovic C."/>
            <person name="Hall O."/>
            <person name="Minx P."/>
            <person name="Tomlinson C."/>
            <person name="Mitreva M."/>
            <person name="Hou S."/>
            <person name="Chen J."/>
            <person name="Wollam A."/>
            <person name="Pepin K.H."/>
            <person name="Johnson M."/>
            <person name="Bhonagiri V."/>
            <person name="Zhang X."/>
            <person name="Suruliraj S."/>
            <person name="Warren W."/>
            <person name="Chinwalla A."/>
            <person name="Mardis E.R."/>
            <person name="Wilson R.K."/>
        </authorList>
    </citation>
    <scope>NUCLEOTIDE SEQUENCE [LARGE SCALE GENOMIC DNA]</scope>
    <source>
        <strain evidence="1 2">F0211</strain>
    </source>
</reference>